<evidence type="ECO:0000256" key="2">
    <source>
        <dbReference type="ARBA" id="ARBA00022598"/>
    </source>
</evidence>
<comment type="similarity">
    <text evidence="1 5 6">Belongs to the glutamine synthetase family.</text>
</comment>
<organism evidence="9 10">
    <name type="scientific">Thermaerobacter composti</name>
    <dbReference type="NCBI Taxonomy" id="554949"/>
    <lineage>
        <taxon>Bacteria</taxon>
        <taxon>Bacillati</taxon>
        <taxon>Bacillota</taxon>
        <taxon>Clostridia</taxon>
        <taxon>Eubacteriales</taxon>
        <taxon>Clostridiales Family XVII. Incertae Sedis</taxon>
        <taxon>Thermaerobacter</taxon>
    </lineage>
</organism>
<dbReference type="InterPro" id="IPR036651">
    <property type="entry name" value="Gln_synt_N_sf"/>
</dbReference>
<evidence type="ECO:0000313" key="10">
    <source>
        <dbReference type="Proteomes" id="UP001304683"/>
    </source>
</evidence>
<dbReference type="EC" id="6.3.1.-" evidence="9"/>
<dbReference type="PANTHER" id="PTHR43785">
    <property type="entry name" value="GAMMA-GLUTAMYLPUTRESCINE SYNTHETASE"/>
    <property type="match status" value="1"/>
</dbReference>
<dbReference type="InterPro" id="IPR008147">
    <property type="entry name" value="Gln_synt_N"/>
</dbReference>
<evidence type="ECO:0000256" key="4">
    <source>
        <dbReference type="ARBA" id="ARBA00022840"/>
    </source>
</evidence>
<dbReference type="SMART" id="SM01230">
    <property type="entry name" value="Gln-synt_C"/>
    <property type="match status" value="1"/>
</dbReference>
<dbReference type="Gene3D" id="3.30.590.10">
    <property type="entry name" value="Glutamine synthetase/guanido kinase, catalytic domain"/>
    <property type="match status" value="1"/>
</dbReference>
<evidence type="ECO:0000259" key="7">
    <source>
        <dbReference type="PROSITE" id="PS51986"/>
    </source>
</evidence>
<dbReference type="InterPro" id="IPR014746">
    <property type="entry name" value="Gln_synth/guanido_kin_cat_dom"/>
</dbReference>
<dbReference type="SUPFAM" id="SSF55931">
    <property type="entry name" value="Glutamine synthetase/guanido kinase"/>
    <property type="match status" value="1"/>
</dbReference>
<dbReference type="EMBL" id="CP132508">
    <property type="protein sequence ID" value="WPD19482.1"/>
    <property type="molecule type" value="Genomic_DNA"/>
</dbReference>
<feature type="domain" description="GS beta-grasp" evidence="7">
    <location>
        <begin position="21"/>
        <end position="106"/>
    </location>
</feature>
<keyword evidence="3" id="KW-0547">Nucleotide-binding</keyword>
<dbReference type="SUPFAM" id="SSF54368">
    <property type="entry name" value="Glutamine synthetase, N-terminal domain"/>
    <property type="match status" value="1"/>
</dbReference>
<dbReference type="PROSITE" id="PS51986">
    <property type="entry name" value="GS_BETA_GRASP"/>
    <property type="match status" value="1"/>
</dbReference>
<sequence length="439" mass="48831">MRRPPAEPVPPDEPARRLQAQGVQLVQLVYADVLGVHKGLTLPVLQAAAAWGDGVRVDGASLEGFMRIEEREMRLRAGGEAVFVLPWTPADERVAAVPAAIYTREGQPFEGCPRERLRRAVGRLDGLGVAVEFAFEMEFYLLRRHRGRPEVRVPDRAGYLDLSVRDAGEPVRQAVALALERMGVVVESVHHAVAPAQHEIDLGWQPPLTAADHLLVAKRTVYAVAERHGMHATFLPKPRTGSHGSGLHVRMRLRPLPGAPWSRAALTRHWLAGLLQHARPLCAITNPLVNSYKRLVPGFEAPVYVVWGQETHAPLARLVAGWEAGELEWRAPDPCCHPYLALAVLLRAGADGLERRLEPPPPLEENVFELDPAEIGARGIEPLPGSLGEALDDMRVSAVVRDALGEYLFTRYLEAKRMEWDIYRVQVHQWELDQYLPVF</sequence>
<dbReference type="Pfam" id="PF03951">
    <property type="entry name" value="Gln-synt_N"/>
    <property type="match status" value="1"/>
</dbReference>
<gene>
    <name evidence="9" type="ORF">Q5761_02095</name>
</gene>
<dbReference type="RefSeq" id="WP_135224935.1">
    <property type="nucleotide sequence ID" value="NZ_CP132508.1"/>
</dbReference>
<dbReference type="Gene3D" id="3.10.20.70">
    <property type="entry name" value="Glutamine synthetase, N-terminal domain"/>
    <property type="match status" value="1"/>
</dbReference>
<proteinExistence type="inferred from homology"/>
<dbReference type="GO" id="GO:0016874">
    <property type="term" value="F:ligase activity"/>
    <property type="evidence" value="ECO:0007669"/>
    <property type="project" value="UniProtKB-KW"/>
</dbReference>
<feature type="domain" description="GS catalytic" evidence="8">
    <location>
        <begin position="113"/>
        <end position="439"/>
    </location>
</feature>
<evidence type="ECO:0000256" key="6">
    <source>
        <dbReference type="RuleBase" id="RU000384"/>
    </source>
</evidence>
<keyword evidence="4" id="KW-0067">ATP-binding</keyword>
<dbReference type="InterPro" id="IPR008146">
    <property type="entry name" value="Gln_synth_cat_dom"/>
</dbReference>
<dbReference type="PANTHER" id="PTHR43785:SF12">
    <property type="entry name" value="TYPE-1 GLUTAMINE SYNTHETASE 2"/>
    <property type="match status" value="1"/>
</dbReference>
<dbReference type="Proteomes" id="UP001304683">
    <property type="component" value="Chromosome"/>
</dbReference>
<keyword evidence="2 9" id="KW-0436">Ligase</keyword>
<evidence type="ECO:0000256" key="1">
    <source>
        <dbReference type="ARBA" id="ARBA00009897"/>
    </source>
</evidence>
<accession>A0ABZ0QPP1</accession>
<dbReference type="PROSITE" id="PS51987">
    <property type="entry name" value="GS_CATALYTIC"/>
    <property type="match status" value="1"/>
</dbReference>
<evidence type="ECO:0000313" key="9">
    <source>
        <dbReference type="EMBL" id="WPD19482.1"/>
    </source>
</evidence>
<name>A0ABZ0QPP1_9FIRM</name>
<evidence type="ECO:0000256" key="5">
    <source>
        <dbReference type="PROSITE-ProRule" id="PRU01330"/>
    </source>
</evidence>
<dbReference type="Pfam" id="PF00120">
    <property type="entry name" value="Gln-synt_C"/>
    <property type="match status" value="1"/>
</dbReference>
<protein>
    <submittedName>
        <fullName evidence="9">Glutamine synthetase family protein</fullName>
        <ecNumber evidence="9">6.3.1.-</ecNumber>
    </submittedName>
</protein>
<evidence type="ECO:0000256" key="3">
    <source>
        <dbReference type="ARBA" id="ARBA00022741"/>
    </source>
</evidence>
<reference evidence="9 10" key="1">
    <citation type="submission" date="2023-08" db="EMBL/GenBank/DDBJ databases">
        <title>Genome sequence of Thermaerobacter compostii strain Ins1, a spore-forming filamentous bacterium isolated from a deep geothermal reservoir.</title>
        <authorList>
            <person name="Bregnard D."/>
            <person name="Gonzalez D."/>
            <person name="Junier P."/>
        </authorList>
    </citation>
    <scope>NUCLEOTIDE SEQUENCE [LARGE SCALE GENOMIC DNA]</scope>
    <source>
        <strain evidence="9 10">Ins1</strain>
    </source>
</reference>
<keyword evidence="10" id="KW-1185">Reference proteome</keyword>
<evidence type="ECO:0000259" key="8">
    <source>
        <dbReference type="PROSITE" id="PS51987"/>
    </source>
</evidence>